<dbReference type="EMBL" id="JAAKFY010000018">
    <property type="protein sequence ID" value="KAF3843407.1"/>
    <property type="molecule type" value="Genomic_DNA"/>
</dbReference>
<keyword evidence="1" id="KW-1133">Transmembrane helix</keyword>
<reference evidence="2 3" key="1">
    <citation type="submission" date="2020-03" db="EMBL/GenBank/DDBJ databases">
        <title>Dissostichus mawsoni Genome sequencing and assembly.</title>
        <authorList>
            <person name="Park H."/>
        </authorList>
    </citation>
    <scope>NUCLEOTIDE SEQUENCE [LARGE SCALE GENOMIC DNA]</scope>
    <source>
        <strain evidence="2">DM0001</strain>
        <tissue evidence="2">Muscle</tissue>
    </source>
</reference>
<organism evidence="2 3">
    <name type="scientific">Dissostichus mawsoni</name>
    <name type="common">Antarctic cod</name>
    <dbReference type="NCBI Taxonomy" id="36200"/>
    <lineage>
        <taxon>Eukaryota</taxon>
        <taxon>Metazoa</taxon>
        <taxon>Chordata</taxon>
        <taxon>Craniata</taxon>
        <taxon>Vertebrata</taxon>
        <taxon>Euteleostomi</taxon>
        <taxon>Actinopterygii</taxon>
        <taxon>Neopterygii</taxon>
        <taxon>Teleostei</taxon>
        <taxon>Neoteleostei</taxon>
        <taxon>Acanthomorphata</taxon>
        <taxon>Eupercaria</taxon>
        <taxon>Perciformes</taxon>
        <taxon>Notothenioidei</taxon>
        <taxon>Nototheniidae</taxon>
        <taxon>Dissostichus</taxon>
    </lineage>
</organism>
<evidence type="ECO:0000313" key="3">
    <source>
        <dbReference type="Proteomes" id="UP000518266"/>
    </source>
</evidence>
<accession>A0A7J5Y425</accession>
<sequence>MNRNSQCLVLCDLNTSLLHVLTKNHCSVVHKEENVARSCTHFSSFTLPSVHETKTLHSEPVILFPRESPFFWMKSTFVLLNVFRKRPSGCFLYTMVCYSSSFVQSPMLVVAFLPKVIDELYLLLCL</sequence>
<evidence type="ECO:0000313" key="2">
    <source>
        <dbReference type="EMBL" id="KAF3843407.1"/>
    </source>
</evidence>
<keyword evidence="1" id="KW-0812">Transmembrane</keyword>
<protein>
    <submittedName>
        <fullName evidence="2">Uncharacterized protein</fullName>
    </submittedName>
</protein>
<feature type="transmembrane region" description="Helical" evidence="1">
    <location>
        <begin position="90"/>
        <end position="113"/>
    </location>
</feature>
<gene>
    <name evidence="2" type="ORF">F7725_002256</name>
</gene>
<evidence type="ECO:0000256" key="1">
    <source>
        <dbReference type="SAM" id="Phobius"/>
    </source>
</evidence>
<keyword evidence="3" id="KW-1185">Reference proteome</keyword>
<dbReference type="Proteomes" id="UP000518266">
    <property type="component" value="Unassembled WGS sequence"/>
</dbReference>
<name>A0A7J5Y425_DISMA</name>
<comment type="caution">
    <text evidence="2">The sequence shown here is derived from an EMBL/GenBank/DDBJ whole genome shotgun (WGS) entry which is preliminary data.</text>
</comment>
<proteinExistence type="predicted"/>
<keyword evidence="1" id="KW-0472">Membrane</keyword>
<dbReference type="AlphaFoldDB" id="A0A7J5Y425"/>